<evidence type="ECO:0000256" key="1">
    <source>
        <dbReference type="SAM" id="Phobius"/>
    </source>
</evidence>
<keyword evidence="1" id="KW-0472">Membrane</keyword>
<dbReference type="Proteomes" id="UP000245647">
    <property type="component" value="Unassembled WGS sequence"/>
</dbReference>
<keyword evidence="1" id="KW-1133">Transmembrane helix</keyword>
<organism evidence="2 3">
    <name type="scientific">Pararcticibacter amylolyticus</name>
    <dbReference type="NCBI Taxonomy" id="2173175"/>
    <lineage>
        <taxon>Bacteria</taxon>
        <taxon>Pseudomonadati</taxon>
        <taxon>Bacteroidota</taxon>
        <taxon>Sphingobacteriia</taxon>
        <taxon>Sphingobacteriales</taxon>
        <taxon>Sphingobacteriaceae</taxon>
        <taxon>Pararcticibacter</taxon>
    </lineage>
</organism>
<dbReference type="NCBIfam" id="NF008712">
    <property type="entry name" value="PRK11715.1-1"/>
    <property type="match status" value="1"/>
</dbReference>
<dbReference type="OrthoDB" id="9791851at2"/>
<feature type="transmembrane region" description="Helical" evidence="1">
    <location>
        <begin position="21"/>
        <end position="42"/>
    </location>
</feature>
<evidence type="ECO:0000313" key="2">
    <source>
        <dbReference type="EMBL" id="PWG79328.1"/>
    </source>
</evidence>
<dbReference type="Pfam" id="PF06123">
    <property type="entry name" value="CreD"/>
    <property type="match status" value="1"/>
</dbReference>
<keyword evidence="1" id="KW-0812">Transmembrane</keyword>
<proteinExistence type="predicted"/>
<dbReference type="PIRSF" id="PIRSF004548">
    <property type="entry name" value="CreD"/>
    <property type="match status" value="1"/>
</dbReference>
<dbReference type="RefSeq" id="WP_109417112.1">
    <property type="nucleotide sequence ID" value="NZ_QEAS01000015.1"/>
</dbReference>
<dbReference type="EMBL" id="QEAS01000015">
    <property type="protein sequence ID" value="PWG79328.1"/>
    <property type="molecule type" value="Genomic_DNA"/>
</dbReference>
<comment type="caution">
    <text evidence="2">The sequence shown here is derived from an EMBL/GenBank/DDBJ whole genome shotgun (WGS) entry which is preliminary data.</text>
</comment>
<feature type="transmembrane region" description="Helical" evidence="1">
    <location>
        <begin position="319"/>
        <end position="337"/>
    </location>
</feature>
<dbReference type="InterPro" id="IPR010364">
    <property type="entry name" value="Uncharacterised_IM_CreD"/>
</dbReference>
<accession>A0A2U2PD57</accession>
<protein>
    <submittedName>
        <fullName evidence="2">Cell envelope integrity protein CreD</fullName>
    </submittedName>
</protein>
<keyword evidence="3" id="KW-1185">Reference proteome</keyword>
<feature type="transmembrane region" description="Helical" evidence="1">
    <location>
        <begin position="344"/>
        <end position="365"/>
    </location>
</feature>
<dbReference type="AlphaFoldDB" id="A0A2U2PD57"/>
<feature type="transmembrane region" description="Helical" evidence="1">
    <location>
        <begin position="371"/>
        <end position="393"/>
    </location>
</feature>
<evidence type="ECO:0000313" key="3">
    <source>
        <dbReference type="Proteomes" id="UP000245647"/>
    </source>
</evidence>
<gene>
    <name evidence="2" type="ORF">DDR33_17565</name>
</gene>
<dbReference type="PANTHER" id="PTHR30092:SF0">
    <property type="entry name" value="INNER MEMBRANE PROTEIN CRED"/>
    <property type="match status" value="1"/>
</dbReference>
<feature type="transmembrane region" description="Helical" evidence="1">
    <location>
        <begin position="423"/>
        <end position="441"/>
    </location>
</feature>
<dbReference type="GO" id="GO:0005886">
    <property type="term" value="C:plasma membrane"/>
    <property type="evidence" value="ECO:0007669"/>
    <property type="project" value="TreeGrafter"/>
</dbReference>
<dbReference type="PANTHER" id="PTHR30092">
    <property type="entry name" value="INNER MEMBRANE PROTEIN CRED"/>
    <property type="match status" value="1"/>
</dbReference>
<sequence>MTPQDPSSLYNSFRSWFGESVLIKLFLIGVLTLILLIPSVAIQDLIRERQARQEEATSEISDKWSGKQEVAGPVMVLPYKTTIGTRDTTGKMTYREAITNICILPEVLNIKSNASPEVLHRGIFDAVVYNSTVSFSGKFAPLELKKSGINPAMIQWDKARLVVGVSDLKGLRSNPAIRLGKHTYEVEPDFSPLKLFDNNLMIMPGLLPEEGTSLPFSFNLNLRGSSALSFVQLGKTTTATLSGNWNNPKFIGRTLPDNRNITSGTFRASWNLPYFSRPFPQQWIQENTASKILNEEAAFGVEFILPVDQYQKTMRSAKYSMLIILLSFIALIFTELLTKRKVHLLQYILIGAAMIIYYTLLLSFSERWGFSIAYLIASIATVTLITSFITALLRNKKASLVFGSILAVFYSFIYVIIQLQDLALLFGSIGLFIITAVLMYLSAKIDLYKRSLPQDEAAVS</sequence>
<reference evidence="2 3" key="1">
    <citation type="submission" date="2018-04" db="EMBL/GenBank/DDBJ databases">
        <title>Pedobacter chongqingensis sp. nov., isolated from a rottenly hemp rope.</title>
        <authorList>
            <person name="Cai Y."/>
        </authorList>
    </citation>
    <scope>NUCLEOTIDE SEQUENCE [LARGE SCALE GENOMIC DNA]</scope>
    <source>
        <strain evidence="2 3">FJ4-8</strain>
    </source>
</reference>
<name>A0A2U2PD57_9SPHI</name>
<feature type="transmembrane region" description="Helical" evidence="1">
    <location>
        <begin position="400"/>
        <end position="417"/>
    </location>
</feature>